<dbReference type="HOGENOM" id="CLU_000288_127_2_1"/>
<feature type="binding site" evidence="10">
    <location>
        <position position="425"/>
    </location>
    <ligand>
        <name>ATP</name>
        <dbReference type="ChEBI" id="CHEBI:30616"/>
    </ligand>
</feature>
<organism evidence="13">
    <name type="scientific">Microbotryum lychnidis-dioicae (strain p1A1 Lamole / MvSl-1064)</name>
    <name type="common">Anther smut fungus</name>
    <dbReference type="NCBI Taxonomy" id="683840"/>
    <lineage>
        <taxon>Eukaryota</taxon>
        <taxon>Fungi</taxon>
        <taxon>Dikarya</taxon>
        <taxon>Basidiomycota</taxon>
        <taxon>Pucciniomycotina</taxon>
        <taxon>Microbotryomycetes</taxon>
        <taxon>Microbotryales</taxon>
        <taxon>Microbotryaceae</taxon>
        <taxon>Microbotryum</taxon>
    </lineage>
</organism>
<dbReference type="InterPro" id="IPR008271">
    <property type="entry name" value="Ser/Thr_kinase_AS"/>
</dbReference>
<dbReference type="EnsemblFungi" id="MVLG_02857T0">
    <property type="protein sequence ID" value="MVLG_02857T0"/>
    <property type="gene ID" value="MVLG_02857"/>
</dbReference>
<dbReference type="InterPro" id="IPR011009">
    <property type="entry name" value="Kinase-like_dom_sf"/>
</dbReference>
<dbReference type="SUPFAM" id="SSF56112">
    <property type="entry name" value="Protein kinase-like (PK-like)"/>
    <property type="match status" value="1"/>
</dbReference>
<evidence type="ECO:0000256" key="5">
    <source>
        <dbReference type="ARBA" id="ARBA00022777"/>
    </source>
</evidence>
<reference evidence="15" key="1">
    <citation type="submission" date="2010-11" db="EMBL/GenBank/DDBJ databases">
        <title>The genome sequence of Microbotryum violaceum strain p1A1 Lamole.</title>
        <authorList>
            <person name="Cuomo C."/>
            <person name="Perlin M."/>
            <person name="Young S.K."/>
            <person name="Zeng Q."/>
            <person name="Gargeya S."/>
            <person name="Alvarado L."/>
            <person name="Berlin A."/>
            <person name="Chapman S.B."/>
            <person name="Chen Z."/>
            <person name="Freedman E."/>
            <person name="Gellesch M."/>
            <person name="Goldberg J."/>
            <person name="Griggs A."/>
            <person name="Gujja S."/>
            <person name="Heilman E."/>
            <person name="Heiman D."/>
            <person name="Howarth C."/>
            <person name="Mehta T."/>
            <person name="Neiman D."/>
            <person name="Pearson M."/>
            <person name="Roberts A."/>
            <person name="Saif S."/>
            <person name="Shea T."/>
            <person name="Shenoy N."/>
            <person name="Sisk P."/>
            <person name="Stolte C."/>
            <person name="Sykes S."/>
            <person name="White J."/>
            <person name="Yandava C."/>
            <person name="Haas B."/>
            <person name="Nusbaum C."/>
            <person name="Birren B."/>
        </authorList>
    </citation>
    <scope>NUCLEOTIDE SEQUENCE [LARGE SCALE GENOMIC DNA]</scope>
    <source>
        <strain evidence="15">p1A1 Lamole</strain>
    </source>
</reference>
<dbReference type="Gene3D" id="1.10.510.10">
    <property type="entry name" value="Transferase(Phosphotransferase) domain 1"/>
    <property type="match status" value="1"/>
</dbReference>
<feature type="compositionally biased region" description="Basic and acidic residues" evidence="11">
    <location>
        <begin position="268"/>
        <end position="290"/>
    </location>
</feature>
<name>U5H6F7_USTV1</name>
<feature type="region of interest" description="Disordered" evidence="11">
    <location>
        <begin position="148"/>
        <end position="209"/>
    </location>
</feature>
<dbReference type="FunCoup" id="U5H6F7">
    <property type="interactions" value="67"/>
</dbReference>
<evidence type="ECO:0000256" key="10">
    <source>
        <dbReference type="PROSITE-ProRule" id="PRU10141"/>
    </source>
</evidence>
<dbReference type="PROSITE" id="PS50011">
    <property type="entry name" value="PROTEIN_KINASE_DOM"/>
    <property type="match status" value="1"/>
</dbReference>
<accession>U5H6F7</accession>
<reference evidence="14" key="4">
    <citation type="submission" date="2015-06" db="UniProtKB">
        <authorList>
            <consortium name="EnsemblFungi"/>
        </authorList>
    </citation>
    <scope>IDENTIFICATION</scope>
</reference>
<feature type="region of interest" description="Disordered" evidence="11">
    <location>
        <begin position="222"/>
        <end position="388"/>
    </location>
</feature>
<evidence type="ECO:0000313" key="15">
    <source>
        <dbReference type="Proteomes" id="UP000017200"/>
    </source>
</evidence>
<keyword evidence="3" id="KW-0808">Transferase</keyword>
<comment type="catalytic activity">
    <reaction evidence="7">
        <text>L-threonyl-[protein] + ATP = O-phospho-L-threonyl-[protein] + ADP + H(+)</text>
        <dbReference type="Rhea" id="RHEA:46608"/>
        <dbReference type="Rhea" id="RHEA-COMP:11060"/>
        <dbReference type="Rhea" id="RHEA-COMP:11605"/>
        <dbReference type="ChEBI" id="CHEBI:15378"/>
        <dbReference type="ChEBI" id="CHEBI:30013"/>
        <dbReference type="ChEBI" id="CHEBI:30616"/>
        <dbReference type="ChEBI" id="CHEBI:61977"/>
        <dbReference type="ChEBI" id="CHEBI:456216"/>
        <dbReference type="EC" id="2.7.11.1"/>
    </reaction>
</comment>
<dbReference type="GO" id="GO:0005524">
    <property type="term" value="F:ATP binding"/>
    <property type="evidence" value="ECO:0007669"/>
    <property type="project" value="UniProtKB-UniRule"/>
</dbReference>
<keyword evidence="5 13" id="KW-0418">Kinase</keyword>
<dbReference type="EMBL" id="GL541666">
    <property type="protein sequence ID" value="KDE06821.1"/>
    <property type="molecule type" value="Genomic_DNA"/>
</dbReference>
<keyword evidence="2" id="KW-0723">Serine/threonine-protein kinase</keyword>
<keyword evidence="15" id="KW-1185">Reference proteome</keyword>
<protein>
    <recommendedName>
        <fullName evidence="1">non-specific serine/threonine protein kinase</fullName>
        <ecNumber evidence="1">2.7.11.1</ecNumber>
    </recommendedName>
    <alternativeName>
        <fullName evidence="9">Halotolerance protein 4</fullName>
    </alternativeName>
</protein>
<feature type="region of interest" description="Disordered" evidence="11">
    <location>
        <begin position="687"/>
        <end position="706"/>
    </location>
</feature>
<evidence type="ECO:0000256" key="4">
    <source>
        <dbReference type="ARBA" id="ARBA00022741"/>
    </source>
</evidence>
<sequence>MSLTSDSSYPNSSVHTPGTSTPSSEFDQQVDPLPTFAQLDLSLSRDQGSVRSTGYGAGSEAHTLSEVAHSNHNVLASRILSRTSVGEGAGGALSPENLPKAPTELPKVPVDHLSAHHFAMGPTGSAVASTVTLLSSVTATAAANFASTGTSGATTKSVSSTTRTVNSVPSTTSNATTATTTTTTADQERTLMPPPATTTAPKPQAPVVQQKKSVFGKLFSSSNASNASLNSGSGSNGERIERGDSNAGSGTEGTGNGGANLARRSSKKEREQEKKEAKEREREHKEEQARLARRPSTGPTHQDLGHGTSPSGKDRSASTSRPRAGSHGAKEKEGGMGQALNDFMRNKVQRKSSQTSRKSDDGRSDHDGTSTRGDGETRSRAGSQAGSLSQKYGVCEKMVIGKGATAVVKLAHKWDRTTERLYAVKEFRKRRKNETEKEYVKKLTSEFCISSTLHHHNIVETVDLVQDEQNHWCEVMEYCPGGDLYAAIKKGDMSPQAINSYFKQILAGVAYLHSMGVAHRDIKPENLLLDAKGHVKITDFGVSDVFRMCWEKTTHLSKGLCGSEPYIAPEQFEHKEYDARLVDVWACAVVFYCMHFQELPWRVAKPSDPSFGPYMQMYGGQSTPPPLSNLVPRECRNIIRRMLDPDPKTRATTDQIISDPWFDQIKITPPLEGILPPPGTGGQVLINNPPIPSPALTGQSSTPAMA</sequence>
<dbReference type="GO" id="GO:0005829">
    <property type="term" value="C:cytosol"/>
    <property type="evidence" value="ECO:0007669"/>
    <property type="project" value="TreeGrafter"/>
</dbReference>
<dbReference type="GO" id="GO:0030003">
    <property type="term" value="P:intracellular monoatomic cation homeostasis"/>
    <property type="evidence" value="ECO:0007669"/>
    <property type="project" value="TreeGrafter"/>
</dbReference>
<feature type="compositionally biased region" description="Polar residues" evidence="11">
    <location>
        <begin position="696"/>
        <end position="706"/>
    </location>
</feature>
<feature type="domain" description="Protein kinase" evidence="12">
    <location>
        <begin position="394"/>
        <end position="662"/>
    </location>
</feature>
<gene>
    <name evidence="13" type="ORF">MVLG_02857</name>
</gene>
<evidence type="ECO:0000256" key="3">
    <source>
        <dbReference type="ARBA" id="ARBA00022679"/>
    </source>
</evidence>
<evidence type="ECO:0000313" key="14">
    <source>
        <dbReference type="EnsemblFungi" id="MVLG_02857T0"/>
    </source>
</evidence>
<dbReference type="GO" id="GO:0004674">
    <property type="term" value="F:protein serine/threonine kinase activity"/>
    <property type="evidence" value="ECO:0007669"/>
    <property type="project" value="UniProtKB-KW"/>
</dbReference>
<dbReference type="CDD" id="cd13994">
    <property type="entry name" value="STKc_HAL4_like"/>
    <property type="match status" value="1"/>
</dbReference>
<evidence type="ECO:0000256" key="9">
    <source>
        <dbReference type="ARBA" id="ARBA00078109"/>
    </source>
</evidence>
<evidence type="ECO:0000259" key="12">
    <source>
        <dbReference type="PROSITE" id="PS50011"/>
    </source>
</evidence>
<dbReference type="Pfam" id="PF00069">
    <property type="entry name" value="Pkinase"/>
    <property type="match status" value="1"/>
</dbReference>
<evidence type="ECO:0000313" key="13">
    <source>
        <dbReference type="EMBL" id="KDE06821.1"/>
    </source>
</evidence>
<reference evidence="13" key="2">
    <citation type="submission" date="2010-11" db="EMBL/GenBank/DDBJ databases">
        <authorList>
            <consortium name="The Broad Institute Genome Sequencing Platform"/>
            <person name="Earl A."/>
            <person name="Ward D."/>
            <person name="Feldgarden M."/>
            <person name="Gevers D."/>
            <person name="Butler R."/>
            <person name="Young S.K."/>
            <person name="Zeng Q."/>
            <person name="Gargeya S."/>
            <person name="Fitzgerald M."/>
            <person name="Haas B."/>
            <person name="Abouelleil A."/>
            <person name="Alvarado L."/>
            <person name="Arachchi H.M."/>
            <person name="Berlin A."/>
            <person name="Brown A."/>
            <person name="Chapman S.B."/>
            <person name="Chen Z."/>
            <person name="Dunbar C."/>
            <person name="Freedman E."/>
            <person name="Gearin G."/>
            <person name="Gellesch M."/>
            <person name="Goldberg J."/>
            <person name="Griggs A."/>
            <person name="Gujja S."/>
            <person name="Heilman E."/>
            <person name="Heiman D."/>
            <person name="Howarth C."/>
            <person name="Larson L."/>
            <person name="Lui A."/>
            <person name="MacDonald P.J.P."/>
            <person name="Mehta T."/>
            <person name="Montmayeur A."/>
            <person name="Murphy C."/>
            <person name="Neiman D."/>
            <person name="Pearson M."/>
            <person name="Priest M."/>
            <person name="Roberts A."/>
            <person name="Saif S."/>
            <person name="Shea T."/>
            <person name="Shenoy N."/>
            <person name="Sisk P."/>
            <person name="Stolte C."/>
            <person name="Sykes S."/>
            <person name="White J."/>
            <person name="Yandava C."/>
            <person name="Wortman J."/>
            <person name="Nusbaum C."/>
            <person name="Birren B."/>
        </authorList>
    </citation>
    <scope>NUCLEOTIDE SEQUENCE</scope>
    <source>
        <strain evidence="13">P1A1 Lamole</strain>
    </source>
</reference>
<feature type="compositionally biased region" description="Low complexity" evidence="11">
    <location>
        <begin position="222"/>
        <end position="237"/>
    </location>
</feature>
<evidence type="ECO:0000256" key="8">
    <source>
        <dbReference type="ARBA" id="ARBA00048679"/>
    </source>
</evidence>
<dbReference type="InterPro" id="IPR017441">
    <property type="entry name" value="Protein_kinase_ATP_BS"/>
</dbReference>
<keyword evidence="6 10" id="KW-0067">ATP-binding</keyword>
<dbReference type="InterPro" id="IPR000719">
    <property type="entry name" value="Prot_kinase_dom"/>
</dbReference>
<dbReference type="InParanoid" id="U5H6F7"/>
<feature type="compositionally biased region" description="Low complexity" evidence="11">
    <location>
        <begin position="197"/>
        <end position="206"/>
    </location>
</feature>
<dbReference type="STRING" id="683840.U5H6F7"/>
<evidence type="ECO:0000256" key="7">
    <source>
        <dbReference type="ARBA" id="ARBA00047899"/>
    </source>
</evidence>
<dbReference type="AlphaFoldDB" id="U5H6F7"/>
<proteinExistence type="predicted"/>
<dbReference type="SMART" id="SM00220">
    <property type="entry name" value="S_TKc"/>
    <property type="match status" value="1"/>
</dbReference>
<dbReference type="PANTHER" id="PTHR24343:SF558">
    <property type="entry name" value="PROTEIN KINASE DOMAIN-CONTAINING PROTEIN"/>
    <property type="match status" value="1"/>
</dbReference>
<dbReference type="PROSITE" id="PS00107">
    <property type="entry name" value="PROTEIN_KINASE_ATP"/>
    <property type="match status" value="1"/>
</dbReference>
<comment type="catalytic activity">
    <reaction evidence="8">
        <text>L-seryl-[protein] + ATP = O-phospho-L-seryl-[protein] + ADP + H(+)</text>
        <dbReference type="Rhea" id="RHEA:17989"/>
        <dbReference type="Rhea" id="RHEA-COMP:9863"/>
        <dbReference type="Rhea" id="RHEA-COMP:11604"/>
        <dbReference type="ChEBI" id="CHEBI:15378"/>
        <dbReference type="ChEBI" id="CHEBI:29999"/>
        <dbReference type="ChEBI" id="CHEBI:30616"/>
        <dbReference type="ChEBI" id="CHEBI:83421"/>
        <dbReference type="ChEBI" id="CHEBI:456216"/>
        <dbReference type="EC" id="2.7.11.1"/>
    </reaction>
</comment>
<dbReference type="Proteomes" id="UP000017200">
    <property type="component" value="Unassembled WGS sequence"/>
</dbReference>
<feature type="region of interest" description="Disordered" evidence="11">
    <location>
        <begin position="1"/>
        <end position="57"/>
    </location>
</feature>
<dbReference type="OMA" id="HACIEED"/>
<feature type="compositionally biased region" description="Basic and acidic residues" evidence="11">
    <location>
        <begin position="357"/>
        <end position="379"/>
    </location>
</feature>
<reference evidence="13 15" key="3">
    <citation type="journal article" date="2015" name="BMC Genomics">
        <title>Sex and parasites: genomic and transcriptomic analysis of Microbotryum lychnidis-dioicae, the biotrophic and plant-castrating anther smut fungus.</title>
        <authorList>
            <person name="Perlin M.H."/>
            <person name="Amselem J."/>
            <person name="Fontanillas E."/>
            <person name="Toh S.S."/>
            <person name="Chen Z."/>
            <person name="Goldberg J."/>
            <person name="Duplessis S."/>
            <person name="Henrissat B."/>
            <person name="Young S."/>
            <person name="Zeng Q."/>
            <person name="Aguileta G."/>
            <person name="Petit E."/>
            <person name="Badouin H."/>
            <person name="Andrews J."/>
            <person name="Razeeq D."/>
            <person name="Gabaldon T."/>
            <person name="Quesneville H."/>
            <person name="Giraud T."/>
            <person name="Hood M.E."/>
            <person name="Schultz D.J."/>
            <person name="Cuomo C.A."/>
        </authorList>
    </citation>
    <scope>NUCLEOTIDE SEQUENCE [LARGE SCALE GENOMIC DNA]</scope>
    <source>
        <strain evidence="13">P1A1 Lamole</strain>
        <strain evidence="15">p1A1 Lamole</strain>
    </source>
</reference>
<evidence type="ECO:0000256" key="1">
    <source>
        <dbReference type="ARBA" id="ARBA00012513"/>
    </source>
</evidence>
<dbReference type="OrthoDB" id="6513151at2759"/>
<feature type="compositionally biased region" description="Polar residues" evidence="11">
    <location>
        <begin position="1"/>
        <end position="27"/>
    </location>
</feature>
<dbReference type="PANTHER" id="PTHR24343">
    <property type="entry name" value="SERINE/THREONINE KINASE"/>
    <property type="match status" value="1"/>
</dbReference>
<feature type="compositionally biased region" description="Low complexity" evidence="11">
    <location>
        <begin position="148"/>
        <end position="185"/>
    </location>
</feature>
<dbReference type="EC" id="2.7.11.1" evidence="1"/>
<evidence type="ECO:0000256" key="6">
    <source>
        <dbReference type="ARBA" id="ARBA00022840"/>
    </source>
</evidence>
<evidence type="ECO:0000256" key="11">
    <source>
        <dbReference type="SAM" id="MobiDB-lite"/>
    </source>
</evidence>
<dbReference type="PROSITE" id="PS00108">
    <property type="entry name" value="PROTEIN_KINASE_ST"/>
    <property type="match status" value="1"/>
</dbReference>
<evidence type="ECO:0000256" key="2">
    <source>
        <dbReference type="ARBA" id="ARBA00022527"/>
    </source>
</evidence>
<dbReference type="FunFam" id="1.10.510.10:FF:000183">
    <property type="entry name" value="Serine/threonine-protein kinase hal4"/>
    <property type="match status" value="1"/>
</dbReference>
<keyword evidence="4 10" id="KW-0547">Nucleotide-binding</keyword>
<dbReference type="EMBL" id="AEIJ01000271">
    <property type="status" value="NOT_ANNOTATED_CDS"/>
    <property type="molecule type" value="Genomic_DNA"/>
</dbReference>